<comment type="caution">
    <text evidence="3">The sequence shown here is derived from an EMBL/GenBank/DDBJ whole genome shotgun (WGS) entry which is preliminary data.</text>
</comment>
<reference evidence="3" key="1">
    <citation type="submission" date="2020-05" db="EMBL/GenBank/DDBJ databases">
        <title>Mycena genomes resolve the evolution of fungal bioluminescence.</title>
        <authorList>
            <person name="Tsai I.J."/>
        </authorList>
    </citation>
    <scope>NUCLEOTIDE SEQUENCE</scope>
    <source>
        <strain evidence="3">160909Yilan</strain>
    </source>
</reference>
<gene>
    <name evidence="3" type="ORF">MSAN_00558600</name>
</gene>
<name>A0A8H6Z9L7_9AGAR</name>
<dbReference type="AlphaFoldDB" id="A0A8H6Z9L7"/>
<proteinExistence type="predicted"/>
<dbReference type="SUPFAM" id="SSF53300">
    <property type="entry name" value="vWA-like"/>
    <property type="match status" value="1"/>
</dbReference>
<dbReference type="Gene3D" id="3.40.50.410">
    <property type="entry name" value="von Willebrand factor, type A domain"/>
    <property type="match status" value="1"/>
</dbReference>
<dbReference type="PANTHER" id="PTHR34706:SF1">
    <property type="entry name" value="VWFA DOMAIN-CONTAINING PROTEIN"/>
    <property type="match status" value="1"/>
</dbReference>
<feature type="compositionally biased region" description="Polar residues" evidence="1">
    <location>
        <begin position="1"/>
        <end position="13"/>
    </location>
</feature>
<evidence type="ECO:0000313" key="3">
    <source>
        <dbReference type="EMBL" id="KAF7373487.1"/>
    </source>
</evidence>
<evidence type="ECO:0000313" key="4">
    <source>
        <dbReference type="Proteomes" id="UP000623467"/>
    </source>
</evidence>
<dbReference type="InterPro" id="IPR036465">
    <property type="entry name" value="vWFA_dom_sf"/>
</dbReference>
<sequence>MLSLFSKSSSDFPLTTEPESDAPKRRSFLSVFPRAGPSCSTDAPPPYDEISGTKPLPKKISRRSSKRQTSMENDLETLRRYDTVILVDDSLSMTMRGSKRGVTRWQEAGTALADLAPVAQKYDSDGIDIHFLNDPRSETSLKTSDDVWRVFDRVIPDGFTPTGDRLHQLLNPYITKLARARIQPDGTPIDRETGKEIKRMNLIVITDGVASDDPKTSIIHAAKRLMAMPDLCLVQLGIQFVQIGNDAKATKALQILDDELQEAGHIRDIVDTTPYHKLHPVTARGLVKVLAGAINRRIDAQK</sequence>
<feature type="region of interest" description="Disordered" evidence="1">
    <location>
        <begin position="1"/>
        <end position="71"/>
    </location>
</feature>
<protein>
    <recommendedName>
        <fullName evidence="2">VWFA domain-containing protein</fullName>
    </recommendedName>
</protein>
<organism evidence="3 4">
    <name type="scientific">Mycena sanguinolenta</name>
    <dbReference type="NCBI Taxonomy" id="230812"/>
    <lineage>
        <taxon>Eukaryota</taxon>
        <taxon>Fungi</taxon>
        <taxon>Dikarya</taxon>
        <taxon>Basidiomycota</taxon>
        <taxon>Agaricomycotina</taxon>
        <taxon>Agaricomycetes</taxon>
        <taxon>Agaricomycetidae</taxon>
        <taxon>Agaricales</taxon>
        <taxon>Marasmiineae</taxon>
        <taxon>Mycenaceae</taxon>
        <taxon>Mycena</taxon>
    </lineage>
</organism>
<dbReference type="OrthoDB" id="2142040at2759"/>
<accession>A0A8H6Z9L7</accession>
<keyword evidence="4" id="KW-1185">Reference proteome</keyword>
<dbReference type="PROSITE" id="PS50234">
    <property type="entry name" value="VWFA"/>
    <property type="match status" value="1"/>
</dbReference>
<feature type="compositionally biased region" description="Basic residues" evidence="1">
    <location>
        <begin position="56"/>
        <end position="66"/>
    </location>
</feature>
<dbReference type="EMBL" id="JACAZH010000003">
    <property type="protein sequence ID" value="KAF7373487.1"/>
    <property type="molecule type" value="Genomic_DNA"/>
</dbReference>
<dbReference type="PANTHER" id="PTHR34706">
    <property type="entry name" value="SLR1338 PROTEIN"/>
    <property type="match status" value="1"/>
</dbReference>
<feature type="domain" description="VWFA" evidence="2">
    <location>
        <begin position="82"/>
        <end position="290"/>
    </location>
</feature>
<evidence type="ECO:0000256" key="1">
    <source>
        <dbReference type="SAM" id="MobiDB-lite"/>
    </source>
</evidence>
<dbReference type="InterPro" id="IPR002035">
    <property type="entry name" value="VWF_A"/>
</dbReference>
<evidence type="ECO:0000259" key="2">
    <source>
        <dbReference type="PROSITE" id="PS50234"/>
    </source>
</evidence>
<dbReference type="Proteomes" id="UP000623467">
    <property type="component" value="Unassembled WGS sequence"/>
</dbReference>